<keyword evidence="4" id="KW-1185">Reference proteome</keyword>
<evidence type="ECO:0000313" key="4">
    <source>
        <dbReference type="Proteomes" id="UP001500751"/>
    </source>
</evidence>
<organism evidence="3 4">
    <name type="scientific">Catenulispora yoronensis</name>
    <dbReference type="NCBI Taxonomy" id="450799"/>
    <lineage>
        <taxon>Bacteria</taxon>
        <taxon>Bacillati</taxon>
        <taxon>Actinomycetota</taxon>
        <taxon>Actinomycetes</taxon>
        <taxon>Catenulisporales</taxon>
        <taxon>Catenulisporaceae</taxon>
        <taxon>Catenulispora</taxon>
    </lineage>
</organism>
<feature type="compositionally biased region" description="Basic and acidic residues" evidence="1">
    <location>
        <begin position="7"/>
        <end position="21"/>
    </location>
</feature>
<reference evidence="3 4" key="1">
    <citation type="journal article" date="2019" name="Int. J. Syst. Evol. Microbiol.">
        <title>The Global Catalogue of Microorganisms (GCM) 10K type strain sequencing project: providing services to taxonomists for standard genome sequencing and annotation.</title>
        <authorList>
            <consortium name="The Broad Institute Genomics Platform"/>
            <consortium name="The Broad Institute Genome Sequencing Center for Infectious Disease"/>
            <person name="Wu L."/>
            <person name="Ma J."/>
        </authorList>
    </citation>
    <scope>NUCLEOTIDE SEQUENCE [LARGE SCALE GENOMIC DNA]</scope>
    <source>
        <strain evidence="3 4">JCM 16014</strain>
    </source>
</reference>
<name>A0ABN2UG84_9ACTN</name>
<evidence type="ECO:0000256" key="2">
    <source>
        <dbReference type="SAM" id="Phobius"/>
    </source>
</evidence>
<dbReference type="Proteomes" id="UP001500751">
    <property type="component" value="Unassembled WGS sequence"/>
</dbReference>
<comment type="caution">
    <text evidence="3">The sequence shown here is derived from an EMBL/GenBank/DDBJ whole genome shotgun (WGS) entry which is preliminary data.</text>
</comment>
<dbReference type="EMBL" id="BAAAQN010000024">
    <property type="protein sequence ID" value="GAA2036980.1"/>
    <property type="molecule type" value="Genomic_DNA"/>
</dbReference>
<feature type="transmembrane region" description="Helical" evidence="2">
    <location>
        <begin position="83"/>
        <end position="102"/>
    </location>
</feature>
<evidence type="ECO:0008006" key="5">
    <source>
        <dbReference type="Google" id="ProtNLM"/>
    </source>
</evidence>
<feature type="region of interest" description="Disordered" evidence="1">
    <location>
        <begin position="1"/>
        <end position="68"/>
    </location>
</feature>
<dbReference type="RefSeq" id="WP_344667385.1">
    <property type="nucleotide sequence ID" value="NZ_BAAAQN010000024.1"/>
</dbReference>
<evidence type="ECO:0000256" key="1">
    <source>
        <dbReference type="SAM" id="MobiDB-lite"/>
    </source>
</evidence>
<gene>
    <name evidence="3" type="ORF">GCM10009839_42660</name>
</gene>
<protein>
    <recommendedName>
        <fullName evidence="5">Adhesin domain-containing protein</fullName>
    </recommendedName>
</protein>
<keyword evidence="2" id="KW-0472">Membrane</keyword>
<feature type="compositionally biased region" description="Acidic residues" evidence="1">
    <location>
        <begin position="32"/>
        <end position="48"/>
    </location>
</feature>
<proteinExistence type="predicted"/>
<sequence>MSFDEPNGYRDDLGTTRENEPRYPTSALPTVEPDDDFDDDFDDRDDHDEATVPLRTRTRPAVPDEPESPWRVRGRRAWRFTRTLAVTLLVLVGLAGIGNVLIHHYPRTSKHTYAYTNVQRLLIAIDGNGAINVHGTDSDRVTIKATDRATLLEPVQRQIISSGGWLIISVHCPNNDCSSAYDIEVPRSMSVDAMMDHSSDQADISATGLAAAVRLFTGRGNVTVDHLATTSDVSITANGRVQATDVSAANLDVFAPIGDKIDLHLTGDIQTIQTIRVTAGQPAEVTLSVPAGGYRISCVPAGHCNGTDGDITQDLTGPVHQDTNAQHNIQVNVVQNTAKILAS</sequence>
<keyword evidence="2" id="KW-0812">Transmembrane</keyword>
<keyword evidence="2" id="KW-1133">Transmembrane helix</keyword>
<evidence type="ECO:0000313" key="3">
    <source>
        <dbReference type="EMBL" id="GAA2036980.1"/>
    </source>
</evidence>
<accession>A0ABN2UG84</accession>